<dbReference type="Proteomes" id="UP000290875">
    <property type="component" value="Unassembled WGS sequence"/>
</dbReference>
<comment type="caution">
    <text evidence="2">The sequence shown here is derived from an EMBL/GenBank/DDBJ whole genome shotgun (WGS) entry which is preliminary data.</text>
</comment>
<proteinExistence type="predicted"/>
<dbReference type="Gene3D" id="3.20.20.70">
    <property type="entry name" value="Aldolase class I"/>
    <property type="match status" value="1"/>
</dbReference>
<dbReference type="RefSeq" id="WP_129325245.1">
    <property type="nucleotide sequence ID" value="NZ_QJSL01000029.1"/>
</dbReference>
<evidence type="ECO:0000313" key="2">
    <source>
        <dbReference type="EMBL" id="RXW26686.1"/>
    </source>
</evidence>
<accession>A0A4Q2E3C1</accession>
<dbReference type="InterPro" id="IPR023867">
    <property type="entry name" value="Sulphatase_maturase_rSAM"/>
</dbReference>
<dbReference type="GO" id="GO:0016491">
    <property type="term" value="F:oxidoreductase activity"/>
    <property type="evidence" value="ECO:0007669"/>
    <property type="project" value="InterPro"/>
</dbReference>
<sequence>MDDTELQLFIRQEIDTRGTHDVIFSWQDCELTPERLIFFKSVIELQKKFSQDKKIINTLPINGTLLDDSWCEFFKENQFLISVEVDVDIQPVDKLHNEISVKSTNHIVEKTVRLLQQHDLEFQTVTVIDAINSQQPLQVYHYLRNLGSRHMLFIPFLKPLERGGFEAQSLSPTALGIFLKTIFYTWIRLDIGTIKIPFFEHTFAAWCGLFVPNCVYAPSDDSNQATATAMQEIIANQRVEQSQTTRLEECTRCKVEFACHGGCARESIALSQCADPQLNYFCEGYKAFFTYVEPYMLMMRALWEQSYAPSDIRQYLA</sequence>
<dbReference type="InterPro" id="IPR013785">
    <property type="entry name" value="Aldolase_TIM"/>
</dbReference>
<dbReference type="PANTHER" id="PTHR43273:SF3">
    <property type="entry name" value="ANAEROBIC SULFATASE-MATURATING ENZYME HOMOLOG ASLB-RELATED"/>
    <property type="match status" value="1"/>
</dbReference>
<dbReference type="PANTHER" id="PTHR43273">
    <property type="entry name" value="ANAEROBIC SULFATASE-MATURATING ENZYME HOMOLOG ASLB-RELATED"/>
    <property type="match status" value="1"/>
</dbReference>
<dbReference type="EMBL" id="QJSL01000029">
    <property type="protein sequence ID" value="RXW26686.1"/>
    <property type="molecule type" value="Genomic_DNA"/>
</dbReference>
<dbReference type="SUPFAM" id="SSF102114">
    <property type="entry name" value="Radical SAM enzymes"/>
    <property type="match status" value="1"/>
</dbReference>
<dbReference type="InterPro" id="IPR058240">
    <property type="entry name" value="rSAM_sf"/>
</dbReference>
<dbReference type="AlphaFoldDB" id="A0A4Q2E3C1"/>
<reference evidence="2 3" key="1">
    <citation type="submission" date="2018-06" db="EMBL/GenBank/DDBJ databases">
        <title>Carbapenemase-producing Enterobacteriaceae present in wastewater treatment plant effluent and nearby surface waters in the US.</title>
        <authorList>
            <person name="Mathys D.A."/>
            <person name="Mollenkopf D.F."/>
            <person name="Feicht S.M."/>
            <person name="Adams R.J."/>
            <person name="Albers A.L."/>
            <person name="Grooters S.V."/>
            <person name="Stuever D.M."/>
            <person name="Daniels J.B."/>
            <person name="Wittum T.E."/>
        </authorList>
    </citation>
    <scope>NUCLEOTIDE SEQUENCE [LARGE SCALE GENOMIC DNA]</scope>
    <source>
        <strain evidence="2 3">GEO_4_Eff_A</strain>
    </source>
</reference>
<evidence type="ECO:0000256" key="1">
    <source>
        <dbReference type="ARBA" id="ARBA00001966"/>
    </source>
</evidence>
<evidence type="ECO:0000313" key="3">
    <source>
        <dbReference type="Proteomes" id="UP000290875"/>
    </source>
</evidence>
<comment type="cofactor">
    <cofactor evidence="1">
        <name>[4Fe-4S] cluster</name>
        <dbReference type="ChEBI" id="CHEBI:49883"/>
    </cofactor>
</comment>
<organism evidence="2 3">
    <name type="scientific">Enterobacter cloacae</name>
    <dbReference type="NCBI Taxonomy" id="550"/>
    <lineage>
        <taxon>Bacteria</taxon>
        <taxon>Pseudomonadati</taxon>
        <taxon>Pseudomonadota</taxon>
        <taxon>Gammaproteobacteria</taxon>
        <taxon>Enterobacterales</taxon>
        <taxon>Enterobacteriaceae</taxon>
        <taxon>Enterobacter</taxon>
        <taxon>Enterobacter cloacae complex</taxon>
    </lineage>
</organism>
<protein>
    <submittedName>
        <fullName evidence="2">Radical SAM protein</fullName>
    </submittedName>
</protein>
<gene>
    <name evidence="2" type="ORF">DM877_23245</name>
</gene>
<name>A0A4Q2E3C1_ENTCL</name>